<keyword evidence="10" id="KW-1185">Reference proteome</keyword>
<evidence type="ECO:0000256" key="1">
    <source>
        <dbReference type="ARBA" id="ARBA00004651"/>
    </source>
</evidence>
<accession>A0ABT4CV81</accession>
<feature type="transmembrane region" description="Helical" evidence="8">
    <location>
        <begin position="134"/>
        <end position="163"/>
    </location>
</feature>
<dbReference type="EMBL" id="JAPQER010000001">
    <property type="protein sequence ID" value="MCY6482897.1"/>
    <property type="molecule type" value="Genomic_DNA"/>
</dbReference>
<evidence type="ECO:0000256" key="7">
    <source>
        <dbReference type="ARBA" id="ARBA00023136"/>
    </source>
</evidence>
<keyword evidence="5 8" id="KW-0812">Transmembrane</keyword>
<reference evidence="9" key="1">
    <citation type="submission" date="2022-12" db="EMBL/GenBank/DDBJ databases">
        <authorList>
            <person name="Wang J."/>
        </authorList>
    </citation>
    <scope>NUCLEOTIDE SEQUENCE</scope>
    <source>
        <strain evidence="9">HY-45-18</strain>
    </source>
</reference>
<evidence type="ECO:0000256" key="6">
    <source>
        <dbReference type="ARBA" id="ARBA00022989"/>
    </source>
</evidence>
<keyword evidence="3" id="KW-0813">Transport</keyword>
<evidence type="ECO:0000256" key="2">
    <source>
        <dbReference type="ARBA" id="ARBA00009142"/>
    </source>
</evidence>
<dbReference type="Proteomes" id="UP001078443">
    <property type="component" value="Unassembled WGS sequence"/>
</dbReference>
<dbReference type="RefSeq" id="WP_268039166.1">
    <property type="nucleotide sequence ID" value="NZ_JAPQER010000001.1"/>
</dbReference>
<proteinExistence type="inferred from homology"/>
<name>A0ABT4CV81_9CLOT</name>
<keyword evidence="4 8" id="KW-1003">Cell membrane</keyword>
<evidence type="ECO:0000256" key="8">
    <source>
        <dbReference type="RuleBase" id="RU363041"/>
    </source>
</evidence>
<feature type="transmembrane region" description="Helical" evidence="8">
    <location>
        <begin position="227"/>
        <end position="247"/>
    </location>
</feature>
<feature type="transmembrane region" description="Helical" evidence="8">
    <location>
        <begin position="96"/>
        <end position="114"/>
    </location>
</feature>
<comment type="similarity">
    <text evidence="2 8">Belongs to the 4-toluene sulfonate uptake permease (TSUP) (TC 2.A.102) family.</text>
</comment>
<comment type="caution">
    <text evidence="9">The sequence shown here is derived from an EMBL/GenBank/DDBJ whole genome shotgun (WGS) entry which is preliminary data.</text>
</comment>
<gene>
    <name evidence="9" type="ORF">OW763_00825</name>
</gene>
<organism evidence="9 10">
    <name type="scientific">Clostridium aestuarii</name>
    <dbReference type="NCBI Taxonomy" id="338193"/>
    <lineage>
        <taxon>Bacteria</taxon>
        <taxon>Bacillati</taxon>
        <taxon>Bacillota</taxon>
        <taxon>Clostridia</taxon>
        <taxon>Eubacteriales</taxon>
        <taxon>Clostridiaceae</taxon>
        <taxon>Clostridium</taxon>
    </lineage>
</organism>
<keyword evidence="7 8" id="KW-0472">Membrane</keyword>
<keyword evidence="6 8" id="KW-1133">Transmembrane helix</keyword>
<dbReference type="Pfam" id="PF01925">
    <property type="entry name" value="TauE"/>
    <property type="match status" value="1"/>
</dbReference>
<feature type="transmembrane region" description="Helical" evidence="8">
    <location>
        <begin position="175"/>
        <end position="193"/>
    </location>
</feature>
<dbReference type="InterPro" id="IPR052017">
    <property type="entry name" value="TSUP"/>
</dbReference>
<evidence type="ECO:0000256" key="3">
    <source>
        <dbReference type="ARBA" id="ARBA00022448"/>
    </source>
</evidence>
<feature type="transmembrane region" description="Helical" evidence="8">
    <location>
        <begin position="70"/>
        <end position="90"/>
    </location>
</feature>
<evidence type="ECO:0000256" key="4">
    <source>
        <dbReference type="ARBA" id="ARBA00022475"/>
    </source>
</evidence>
<dbReference type="PANTHER" id="PTHR30269:SF0">
    <property type="entry name" value="MEMBRANE TRANSPORTER PROTEIN YFCA-RELATED"/>
    <property type="match status" value="1"/>
</dbReference>
<comment type="subcellular location">
    <subcellularLocation>
        <location evidence="1 8">Cell membrane</location>
        <topology evidence="1 8">Multi-pass membrane protein</topology>
    </subcellularLocation>
</comment>
<protein>
    <recommendedName>
        <fullName evidence="8">Probable membrane transporter protein</fullName>
    </recommendedName>
</protein>
<evidence type="ECO:0000256" key="5">
    <source>
        <dbReference type="ARBA" id="ARBA00022692"/>
    </source>
</evidence>
<dbReference type="InterPro" id="IPR002781">
    <property type="entry name" value="TM_pro_TauE-like"/>
</dbReference>
<feature type="transmembrane region" description="Helical" evidence="8">
    <location>
        <begin position="200"/>
        <end position="221"/>
    </location>
</feature>
<sequence>MKLLMVLAAGVVAGFINTLAGGGSLLTMPLLIFLGLPSVVANGTNRVALMVQNIVAVTNFKKKGYFDIKFSLMLGIPAIIGSIVGAKIAIKLPDEVFNKILGVIMIIVVIFIIWQPQKRIASMKKELTKKHKALASIVFFFVGIYGGLVQAGTGFIVIISLTLITGFSLVKINSLKVFVIAMYMVSALLVFIVNGKVDWLLGLTLAVGNGLGGYIGSNFAVKKGDKYIRIVLFVAVLLMAGKLLGIYK</sequence>
<evidence type="ECO:0000313" key="10">
    <source>
        <dbReference type="Proteomes" id="UP001078443"/>
    </source>
</evidence>
<evidence type="ECO:0000313" key="9">
    <source>
        <dbReference type="EMBL" id="MCY6482897.1"/>
    </source>
</evidence>
<dbReference type="PANTHER" id="PTHR30269">
    <property type="entry name" value="TRANSMEMBRANE PROTEIN YFCA"/>
    <property type="match status" value="1"/>
</dbReference>